<name>A0A1Y3BRP2_EURMA</name>
<dbReference type="GO" id="GO:0055037">
    <property type="term" value="C:recycling endosome"/>
    <property type="evidence" value="ECO:0007669"/>
    <property type="project" value="TreeGrafter"/>
</dbReference>
<dbReference type="PANTHER" id="PTHR23331">
    <property type="entry name" value="CXYORF1"/>
    <property type="match status" value="1"/>
</dbReference>
<gene>
    <name evidence="3" type="ORF">BLA29_004043</name>
</gene>
<keyword evidence="1" id="KW-0009">Actin-binding</keyword>
<evidence type="ECO:0000313" key="4">
    <source>
        <dbReference type="Proteomes" id="UP000194236"/>
    </source>
</evidence>
<comment type="caution">
    <text evidence="3">The sequence shown here is derived from an EMBL/GenBank/DDBJ whole genome shotgun (WGS) entry which is preliminary data.</text>
</comment>
<evidence type="ECO:0000313" key="3">
    <source>
        <dbReference type="EMBL" id="OTF83620.1"/>
    </source>
</evidence>
<feature type="compositionally biased region" description="Basic and acidic residues" evidence="2">
    <location>
        <begin position="108"/>
        <end position="127"/>
    </location>
</feature>
<organism evidence="3 4">
    <name type="scientific">Euroglyphus maynei</name>
    <name type="common">Mayne's house dust mite</name>
    <dbReference type="NCBI Taxonomy" id="6958"/>
    <lineage>
        <taxon>Eukaryota</taxon>
        <taxon>Metazoa</taxon>
        <taxon>Ecdysozoa</taxon>
        <taxon>Arthropoda</taxon>
        <taxon>Chelicerata</taxon>
        <taxon>Arachnida</taxon>
        <taxon>Acari</taxon>
        <taxon>Acariformes</taxon>
        <taxon>Sarcoptiformes</taxon>
        <taxon>Astigmata</taxon>
        <taxon>Psoroptidia</taxon>
        <taxon>Analgoidea</taxon>
        <taxon>Pyroglyphidae</taxon>
        <taxon>Pyroglyphinae</taxon>
        <taxon>Euroglyphus</taxon>
    </lineage>
</organism>
<dbReference type="GO" id="GO:0003779">
    <property type="term" value="F:actin binding"/>
    <property type="evidence" value="ECO:0007669"/>
    <property type="project" value="UniProtKB-KW"/>
</dbReference>
<evidence type="ECO:0000256" key="1">
    <source>
        <dbReference type="ARBA" id="ARBA00023203"/>
    </source>
</evidence>
<proteinExistence type="predicted"/>
<feature type="compositionally biased region" description="Pro residues" evidence="2">
    <location>
        <begin position="10"/>
        <end position="19"/>
    </location>
</feature>
<dbReference type="GO" id="GO:0006887">
    <property type="term" value="P:exocytosis"/>
    <property type="evidence" value="ECO:0007669"/>
    <property type="project" value="TreeGrafter"/>
</dbReference>
<protein>
    <recommendedName>
        <fullName evidence="5">WH2 domain-containing protein</fullName>
    </recommendedName>
</protein>
<dbReference type="PANTHER" id="PTHR23331:SF1">
    <property type="entry name" value="WASH COMPLEX SUBUNIT 1"/>
    <property type="match status" value="1"/>
</dbReference>
<sequence>MLDNEQSLSSPPPPPPSLPPSVLTVESSKQTTPKSQHSFSHGQLENGRASLLESIRAAGGKPKRKTIKERKHDEKLKKKDALEDSIADSSINQTNNNNNNTKGLDMMSELRKRLESRRSGISSDHKQTLNKSNNTDRTIKFDAGSAMANMSALIPPPPSSKLSTIQVNQSTDDDDDDNDKDFNDWD</sequence>
<dbReference type="InterPro" id="IPR028290">
    <property type="entry name" value="WASH1"/>
</dbReference>
<dbReference type="GO" id="GO:0032456">
    <property type="term" value="P:endocytic recycling"/>
    <property type="evidence" value="ECO:0007669"/>
    <property type="project" value="TreeGrafter"/>
</dbReference>
<dbReference type="GO" id="GO:0071203">
    <property type="term" value="C:WASH complex"/>
    <property type="evidence" value="ECO:0007669"/>
    <property type="project" value="InterPro"/>
</dbReference>
<dbReference type="GO" id="GO:0043014">
    <property type="term" value="F:alpha-tubulin binding"/>
    <property type="evidence" value="ECO:0007669"/>
    <property type="project" value="InterPro"/>
</dbReference>
<evidence type="ECO:0008006" key="5">
    <source>
        <dbReference type="Google" id="ProtNLM"/>
    </source>
</evidence>
<feature type="region of interest" description="Disordered" evidence="2">
    <location>
        <begin position="1"/>
        <end position="186"/>
    </location>
</feature>
<feature type="compositionally biased region" description="Low complexity" evidence="2">
    <location>
        <begin position="92"/>
        <end position="101"/>
    </location>
</feature>
<reference evidence="3 4" key="1">
    <citation type="submission" date="2017-03" db="EMBL/GenBank/DDBJ databases">
        <title>Genome Survey of Euroglyphus maynei.</title>
        <authorList>
            <person name="Arlian L.G."/>
            <person name="Morgan M.S."/>
            <person name="Rider S.D."/>
        </authorList>
    </citation>
    <scope>NUCLEOTIDE SEQUENCE [LARGE SCALE GENOMIC DNA]</scope>
    <source>
        <strain evidence="3">Arlian Lab</strain>
        <tissue evidence="3">Whole body</tissue>
    </source>
</reference>
<dbReference type="GO" id="GO:0005769">
    <property type="term" value="C:early endosome"/>
    <property type="evidence" value="ECO:0007669"/>
    <property type="project" value="InterPro"/>
</dbReference>
<feature type="compositionally biased region" description="Basic and acidic residues" evidence="2">
    <location>
        <begin position="70"/>
        <end position="82"/>
    </location>
</feature>
<accession>A0A1Y3BRP2</accession>
<dbReference type="GO" id="GO:0005829">
    <property type="term" value="C:cytosol"/>
    <property type="evidence" value="ECO:0007669"/>
    <property type="project" value="GOC"/>
</dbReference>
<keyword evidence="4" id="KW-1185">Reference proteome</keyword>
<feature type="compositionally biased region" description="Polar residues" evidence="2">
    <location>
        <begin position="24"/>
        <end position="43"/>
    </location>
</feature>
<dbReference type="Proteomes" id="UP000194236">
    <property type="component" value="Unassembled WGS sequence"/>
</dbReference>
<feature type="compositionally biased region" description="Polar residues" evidence="2">
    <location>
        <begin position="160"/>
        <end position="170"/>
    </location>
</feature>
<dbReference type="EMBL" id="MUJZ01002869">
    <property type="protein sequence ID" value="OTF83620.1"/>
    <property type="molecule type" value="Genomic_DNA"/>
</dbReference>
<dbReference type="GO" id="GO:0042147">
    <property type="term" value="P:retrograde transport, endosome to Golgi"/>
    <property type="evidence" value="ECO:0007669"/>
    <property type="project" value="TreeGrafter"/>
</dbReference>
<dbReference type="GO" id="GO:0034314">
    <property type="term" value="P:Arp2/3 complex-mediated actin nucleation"/>
    <property type="evidence" value="ECO:0007669"/>
    <property type="project" value="InterPro"/>
</dbReference>
<dbReference type="AlphaFoldDB" id="A0A1Y3BRP2"/>
<evidence type="ECO:0000256" key="2">
    <source>
        <dbReference type="SAM" id="MobiDB-lite"/>
    </source>
</evidence>
<dbReference type="GO" id="GO:0043015">
    <property type="term" value="F:gamma-tubulin binding"/>
    <property type="evidence" value="ECO:0007669"/>
    <property type="project" value="TreeGrafter"/>
</dbReference>